<dbReference type="InterPro" id="IPR005563">
    <property type="entry name" value="A_protein"/>
</dbReference>
<dbReference type="GO" id="GO:0044423">
    <property type="term" value="C:virion component"/>
    <property type="evidence" value="ECO:0007669"/>
    <property type="project" value="UniProtKB-KW"/>
</dbReference>
<dbReference type="GO" id="GO:0039666">
    <property type="term" value="P:virion attachment to host cell pilus"/>
    <property type="evidence" value="ECO:0007669"/>
    <property type="project" value="UniProtKB-KW"/>
</dbReference>
<dbReference type="GeneID" id="80398665"/>
<sequence length="375" mass="42178">MNPITGPTVKVTNDGFTDTIRVRYKQARPYNLVLPYKLQAYTGQTRSTGYTAHPTNPVWTDSGWIKDTVFGINSLTQRANQFDHLVSKAWEKLQNKVHDQAGWAENIAQFGQARTMFNDRSVQLFRVVKALSTFRFGEAAAVVTERLPRYHRDQVTQRLLDKKLSKDLASNFLEFEYGWRPLVNDIRSSIKVMTSDPGERSCSSIAKSDWSEDHSFVNHGVKSGQRVSDKRTASYCVRMGARFAVSNPNLALASQLGFIDPALPWKLMPYSFVVDWFVNVEQVISATTAWCGLSVVSPYTTIFARCHRDYASYAWSESLILPGSYDTGTVNTRQSSVEMERISELTGPVLHVRPFKGFGVERGAQALALVIGLLK</sequence>
<evidence type="ECO:0000256" key="5">
    <source>
        <dbReference type="ARBA" id="ARBA00023104"/>
    </source>
</evidence>
<evidence type="ECO:0000256" key="7">
    <source>
        <dbReference type="ARBA" id="ARBA00035110"/>
    </source>
</evidence>
<dbReference type="KEGG" id="vg:80398665"/>
<keyword evidence="4" id="KW-0946">Virion</keyword>
<dbReference type="Pfam" id="PF03863">
    <property type="entry name" value="Phage_mat-A"/>
    <property type="match status" value="1"/>
</dbReference>
<proteinExistence type="inferred from homology"/>
<evidence type="ECO:0000256" key="6">
    <source>
        <dbReference type="ARBA" id="ARBA00023296"/>
    </source>
</evidence>
<keyword evidence="9" id="KW-1185">Reference proteome</keyword>
<dbReference type="Proteomes" id="UP000679328">
    <property type="component" value="Segment"/>
</dbReference>
<dbReference type="EMBL" id="BK013593">
    <property type="protein sequence ID" value="DAD50671.1"/>
    <property type="molecule type" value="Genomic_RNA"/>
</dbReference>
<organism evidence="8 9">
    <name type="scientific">ssRNA phage SRR6960799_26</name>
    <dbReference type="NCBI Taxonomy" id="2786583"/>
    <lineage>
        <taxon>Viruses</taxon>
        <taxon>Riboviria</taxon>
        <taxon>Orthornavirae</taxon>
        <taxon>Lenarviricota</taxon>
        <taxon>Leviviricetes</taxon>
        <taxon>Norzivirales</taxon>
        <taxon>Fiersviridae</taxon>
        <taxon>Loghdhuvirus</taxon>
        <taxon>Loghdhuvirus borborovicinum</taxon>
        <taxon>Nahjiuvirus borborovicinum</taxon>
    </lineage>
</organism>
<evidence type="ECO:0000256" key="3">
    <source>
        <dbReference type="ARBA" id="ARBA00022804"/>
    </source>
</evidence>
<keyword evidence="5" id="KW-1175">Viral attachment to host cell pilus</keyword>
<reference evidence="8" key="1">
    <citation type="submission" date="2020-09" db="EMBL/GenBank/DDBJ databases">
        <title>Leviviricetes taxonomy.</title>
        <authorList>
            <person name="Stockdale S.R."/>
            <person name="Callanan J."/>
            <person name="Adriaenssens E.M."/>
            <person name="Kuhn J.H."/>
            <person name="Rumnieks J."/>
            <person name="Shkoporov A."/>
            <person name="Draper L.A."/>
            <person name="Ross P."/>
            <person name="Hill C."/>
        </authorList>
    </citation>
    <scope>NUCLEOTIDE SEQUENCE</scope>
</reference>
<keyword evidence="6" id="KW-1160">Virus entry into host cell</keyword>
<keyword evidence="3" id="KW-1161">Viral attachment to host cell</keyword>
<evidence type="ECO:0000256" key="2">
    <source>
        <dbReference type="ARBA" id="ARBA00022581"/>
    </source>
</evidence>
<comment type="subcellular location">
    <subcellularLocation>
        <location evidence="1">Virion</location>
    </subcellularLocation>
</comment>
<evidence type="ECO:0000313" key="8">
    <source>
        <dbReference type="EMBL" id="DAD50671.1"/>
    </source>
</evidence>
<gene>
    <name evidence="8" type="primary">SRR6960799_26_2</name>
</gene>
<evidence type="ECO:0000256" key="1">
    <source>
        <dbReference type="ARBA" id="ARBA00004328"/>
    </source>
</evidence>
<accession>A0A8S5KZR3</accession>
<dbReference type="RefSeq" id="YP_010769601.1">
    <property type="nucleotide sequence ID" value="NC_074023.1"/>
</dbReference>
<evidence type="ECO:0000313" key="9">
    <source>
        <dbReference type="Proteomes" id="UP000679328"/>
    </source>
</evidence>
<evidence type="ECO:0000256" key="4">
    <source>
        <dbReference type="ARBA" id="ARBA00022844"/>
    </source>
</evidence>
<protein>
    <submittedName>
        <fullName evidence="8">Maturation protein</fullName>
    </submittedName>
</protein>
<keyword evidence="2" id="KW-0945">Host-virus interaction</keyword>
<name>A0A8S5KZR3_9VIRU</name>
<comment type="similarity">
    <text evidence="7">Belongs to the Leviviricetes maturation protein family.</text>
</comment>